<keyword evidence="9" id="KW-0067">ATP-binding</keyword>
<name>A0ABM7WD52_9BACT</name>
<comment type="similarity">
    <text evidence="3 14">Belongs to the pyruvate kinase family.</text>
</comment>
<dbReference type="Gene3D" id="2.40.33.10">
    <property type="entry name" value="PK beta-barrel domain-like"/>
    <property type="match status" value="1"/>
</dbReference>
<keyword evidence="8 14" id="KW-0418">Kinase</keyword>
<evidence type="ECO:0000259" key="15">
    <source>
        <dbReference type="Pfam" id="PF00224"/>
    </source>
</evidence>
<dbReference type="InterPro" id="IPR001697">
    <property type="entry name" value="Pyr_Knase"/>
</dbReference>
<evidence type="ECO:0000256" key="10">
    <source>
        <dbReference type="ARBA" id="ARBA00022842"/>
    </source>
</evidence>
<dbReference type="InterPro" id="IPR015795">
    <property type="entry name" value="Pyrv_Knase_C"/>
</dbReference>
<dbReference type="NCBIfam" id="TIGR01064">
    <property type="entry name" value="pyruv_kin"/>
    <property type="match status" value="1"/>
</dbReference>
<dbReference type="PANTHER" id="PTHR11817">
    <property type="entry name" value="PYRUVATE KINASE"/>
    <property type="match status" value="1"/>
</dbReference>
<evidence type="ECO:0000256" key="1">
    <source>
        <dbReference type="ARBA" id="ARBA00001958"/>
    </source>
</evidence>
<sequence length="479" mass="52694">MLRRTKIVATISNLQCSPSFIEGLYRAGINVVRLNTAHMSHEDALEVIRAVRSVSDKIALLLDTKGPEIRTCDMDSPLPVKSGDMLRVKGSPGQRSTGDLLCVSYADFVRDVPVGSSIMIDDGHIALAVMDKDSECLICSVENDGVIKGRKSINIPAVHVRLPALSEKDKGFIRFAADHDLDFIAHSFVRSKEDVLAVQEILDEHHSGAKIIAKIENFQGVLNLEEILDHAHGVMIARGDLAVEIPTEQIPLIQKKIIRTCIERRRPVIVATQMLHSMIESPRPTRAEVSDVANACIDRADALMLSGETANGRYPELAVRTMAKIIKEVEGKDRSFFDVPYSHEHRVVAYLAKAAVKAAVRLDSKAIVADSVSGKSILALAAYRGINPIFAQVYDRRVARQLALSYGVYADYVENGADSEEALSRSICRLVNDRNFSDEDLIIVLAGSFGADHGASYIEIATAEKLRSSCDLRRVTERR</sequence>
<gene>
    <name evidence="17" type="ORF">DPPLL_32840</name>
</gene>
<comment type="pathway">
    <text evidence="2 14">Carbohydrate degradation; glycolysis; pyruvate from D-glyceraldehyde 3-phosphate: step 5/5.</text>
</comment>
<keyword evidence="5 14" id="KW-0808">Transferase</keyword>
<dbReference type="NCBIfam" id="NF004491">
    <property type="entry name" value="PRK05826.1"/>
    <property type="match status" value="1"/>
</dbReference>
<dbReference type="InterPro" id="IPR015813">
    <property type="entry name" value="Pyrv/PenolPyrv_kinase-like_dom"/>
</dbReference>
<dbReference type="GO" id="GO:0016301">
    <property type="term" value="F:kinase activity"/>
    <property type="evidence" value="ECO:0007669"/>
    <property type="project" value="UniProtKB-KW"/>
</dbReference>
<dbReference type="InterPro" id="IPR036918">
    <property type="entry name" value="Pyrv_Knase_C_sf"/>
</dbReference>
<dbReference type="InterPro" id="IPR011037">
    <property type="entry name" value="Pyrv_Knase-like_insert_dom_sf"/>
</dbReference>
<evidence type="ECO:0000256" key="5">
    <source>
        <dbReference type="ARBA" id="ARBA00022679"/>
    </source>
</evidence>
<keyword evidence="6" id="KW-0479">Metal-binding</keyword>
<evidence type="ECO:0000313" key="18">
    <source>
        <dbReference type="Proteomes" id="UP000830055"/>
    </source>
</evidence>
<comment type="catalytic activity">
    <reaction evidence="14">
        <text>pyruvate + ATP = phosphoenolpyruvate + ADP + H(+)</text>
        <dbReference type="Rhea" id="RHEA:18157"/>
        <dbReference type="ChEBI" id="CHEBI:15361"/>
        <dbReference type="ChEBI" id="CHEBI:15378"/>
        <dbReference type="ChEBI" id="CHEBI:30616"/>
        <dbReference type="ChEBI" id="CHEBI:58702"/>
        <dbReference type="ChEBI" id="CHEBI:456216"/>
        <dbReference type="EC" id="2.7.1.40"/>
    </reaction>
</comment>
<comment type="cofactor">
    <cofactor evidence="1">
        <name>K(+)</name>
        <dbReference type="ChEBI" id="CHEBI:29103"/>
    </cofactor>
</comment>
<evidence type="ECO:0000256" key="12">
    <source>
        <dbReference type="ARBA" id="ARBA00023317"/>
    </source>
</evidence>
<dbReference type="Proteomes" id="UP000830055">
    <property type="component" value="Chromosome"/>
</dbReference>
<dbReference type="SUPFAM" id="SSF50800">
    <property type="entry name" value="PK beta-barrel domain-like"/>
    <property type="match status" value="1"/>
</dbReference>
<keyword evidence="10 14" id="KW-0460">Magnesium</keyword>
<dbReference type="Pfam" id="PF00224">
    <property type="entry name" value="PK"/>
    <property type="match status" value="1"/>
</dbReference>
<reference evidence="17 18" key="1">
    <citation type="submission" date="2022-01" db="EMBL/GenBank/DDBJ databases">
        <title>Desulfofustis limnae sp. nov., a novel mesophilic sulfate-reducing bacterium isolated from marsh soil.</title>
        <authorList>
            <person name="Watanabe M."/>
            <person name="Takahashi A."/>
            <person name="Kojima H."/>
            <person name="Fukui M."/>
        </authorList>
    </citation>
    <scope>NUCLEOTIDE SEQUENCE [LARGE SCALE GENOMIC DNA]</scope>
    <source>
        <strain evidence="17 18">PPLL</strain>
    </source>
</reference>
<dbReference type="RefSeq" id="WP_284152248.1">
    <property type="nucleotide sequence ID" value="NZ_AP025516.1"/>
</dbReference>
<dbReference type="SUPFAM" id="SSF51621">
    <property type="entry name" value="Phosphoenolpyruvate/pyruvate domain"/>
    <property type="match status" value="1"/>
</dbReference>
<evidence type="ECO:0000256" key="14">
    <source>
        <dbReference type="RuleBase" id="RU000504"/>
    </source>
</evidence>
<keyword evidence="18" id="KW-1185">Reference proteome</keyword>
<dbReference type="Pfam" id="PF02887">
    <property type="entry name" value="PK_C"/>
    <property type="match status" value="1"/>
</dbReference>
<evidence type="ECO:0000256" key="7">
    <source>
        <dbReference type="ARBA" id="ARBA00022741"/>
    </source>
</evidence>
<proteinExistence type="inferred from homology"/>
<dbReference type="EMBL" id="AP025516">
    <property type="protein sequence ID" value="BDD88919.1"/>
    <property type="molecule type" value="Genomic_DNA"/>
</dbReference>
<evidence type="ECO:0000259" key="16">
    <source>
        <dbReference type="Pfam" id="PF02887"/>
    </source>
</evidence>
<dbReference type="SUPFAM" id="SSF52935">
    <property type="entry name" value="PK C-terminal domain-like"/>
    <property type="match status" value="1"/>
</dbReference>
<dbReference type="Gene3D" id="3.20.20.60">
    <property type="entry name" value="Phosphoenolpyruvate-binding domains"/>
    <property type="match status" value="1"/>
</dbReference>
<dbReference type="PROSITE" id="PS00110">
    <property type="entry name" value="PYRUVATE_KINASE"/>
    <property type="match status" value="1"/>
</dbReference>
<feature type="domain" description="Pyruvate kinase C-terminal" evidence="16">
    <location>
        <begin position="351"/>
        <end position="455"/>
    </location>
</feature>
<evidence type="ECO:0000313" key="17">
    <source>
        <dbReference type="EMBL" id="BDD88919.1"/>
    </source>
</evidence>
<evidence type="ECO:0000256" key="4">
    <source>
        <dbReference type="ARBA" id="ARBA00012142"/>
    </source>
</evidence>
<dbReference type="InterPro" id="IPR015793">
    <property type="entry name" value="Pyrv_Knase_brl"/>
</dbReference>
<dbReference type="InterPro" id="IPR018209">
    <property type="entry name" value="Pyrv_Knase_AS"/>
</dbReference>
<evidence type="ECO:0000256" key="11">
    <source>
        <dbReference type="ARBA" id="ARBA00023152"/>
    </source>
</evidence>
<evidence type="ECO:0000256" key="6">
    <source>
        <dbReference type="ARBA" id="ARBA00022723"/>
    </source>
</evidence>
<keyword evidence="11 14" id="KW-0324">Glycolysis</keyword>
<dbReference type="InterPro" id="IPR015806">
    <property type="entry name" value="Pyrv_Knase_insert_dom_sf"/>
</dbReference>
<evidence type="ECO:0000256" key="9">
    <source>
        <dbReference type="ARBA" id="ARBA00022840"/>
    </source>
</evidence>
<dbReference type="InterPro" id="IPR040442">
    <property type="entry name" value="Pyrv_kinase-like_dom_sf"/>
</dbReference>
<organism evidence="17 18">
    <name type="scientific">Desulfofustis limnaeus</name>
    <dbReference type="NCBI Taxonomy" id="2740163"/>
    <lineage>
        <taxon>Bacteria</taxon>
        <taxon>Pseudomonadati</taxon>
        <taxon>Thermodesulfobacteriota</taxon>
        <taxon>Desulfobulbia</taxon>
        <taxon>Desulfobulbales</taxon>
        <taxon>Desulfocapsaceae</taxon>
        <taxon>Desulfofustis</taxon>
    </lineage>
</organism>
<feature type="domain" description="Pyruvate kinase barrel" evidence="15">
    <location>
        <begin position="3"/>
        <end position="319"/>
    </location>
</feature>
<dbReference type="EC" id="2.7.1.40" evidence="4 13"/>
<evidence type="ECO:0000256" key="13">
    <source>
        <dbReference type="NCBIfam" id="TIGR01064"/>
    </source>
</evidence>
<accession>A0ABM7WD52</accession>
<protein>
    <recommendedName>
        <fullName evidence="4 13">Pyruvate kinase</fullName>
        <ecNumber evidence="4 13">2.7.1.40</ecNumber>
    </recommendedName>
</protein>
<keyword evidence="7" id="KW-0547">Nucleotide-binding</keyword>
<dbReference type="Gene3D" id="3.40.1380.20">
    <property type="entry name" value="Pyruvate kinase, C-terminal domain"/>
    <property type="match status" value="1"/>
</dbReference>
<evidence type="ECO:0000256" key="3">
    <source>
        <dbReference type="ARBA" id="ARBA00008663"/>
    </source>
</evidence>
<evidence type="ECO:0000256" key="2">
    <source>
        <dbReference type="ARBA" id="ARBA00004997"/>
    </source>
</evidence>
<dbReference type="PRINTS" id="PR01050">
    <property type="entry name" value="PYRUVTKNASE"/>
</dbReference>
<keyword evidence="12 17" id="KW-0670">Pyruvate</keyword>
<evidence type="ECO:0000256" key="8">
    <source>
        <dbReference type="ARBA" id="ARBA00022777"/>
    </source>
</evidence>